<organism evidence="1 2">
    <name type="scientific">Rhizobium mulingense</name>
    <dbReference type="NCBI Taxonomy" id="3031128"/>
    <lineage>
        <taxon>Bacteria</taxon>
        <taxon>Pseudomonadati</taxon>
        <taxon>Pseudomonadota</taxon>
        <taxon>Alphaproteobacteria</taxon>
        <taxon>Hyphomicrobiales</taxon>
        <taxon>Rhizobiaceae</taxon>
        <taxon>Rhizobium/Agrobacterium group</taxon>
        <taxon>Rhizobium</taxon>
    </lineage>
</organism>
<accession>A0ACC6MZP9</accession>
<keyword evidence="2" id="KW-1185">Reference proteome</keyword>
<dbReference type="EMBL" id="JAYESG010000007">
    <property type="protein sequence ID" value="MEA3518811.1"/>
    <property type="molecule type" value="Genomic_DNA"/>
</dbReference>
<dbReference type="Proteomes" id="UP001304050">
    <property type="component" value="Unassembled WGS sequence"/>
</dbReference>
<sequence length="132" mass="14009">MLHHASLGVSDIEWSAAFYDAALGALGYVRVWDDIRPGQIGQAVGYGPPGGGDKLAIKHRPDCQRPAGPGFHLAFAAPNRQAVDQFHAAAITHGGRDNGGPGLRLHYGEYYYAAFVIDPDGHAIEAVFNSAV</sequence>
<gene>
    <name evidence="1" type="ORF">U8465_17055</name>
</gene>
<protein>
    <submittedName>
        <fullName evidence="1">VOC family protein</fullName>
    </submittedName>
</protein>
<name>A0ACC6MZP9_9HYPH</name>
<evidence type="ECO:0000313" key="2">
    <source>
        <dbReference type="Proteomes" id="UP001304050"/>
    </source>
</evidence>
<proteinExistence type="predicted"/>
<comment type="caution">
    <text evidence="1">The sequence shown here is derived from an EMBL/GenBank/DDBJ whole genome shotgun (WGS) entry which is preliminary data.</text>
</comment>
<reference evidence="1" key="1">
    <citation type="submission" date="2023-12" db="EMBL/GenBank/DDBJ databases">
        <title>Diversity of Rhizobium in root nodule of phaseolus vulgaris.</title>
        <authorList>
            <person name="Wang H."/>
        </authorList>
    </citation>
    <scope>NUCLEOTIDE SEQUENCE</scope>
    <source>
        <strain evidence="1">MJ31</strain>
    </source>
</reference>
<evidence type="ECO:0000313" key="1">
    <source>
        <dbReference type="EMBL" id="MEA3518811.1"/>
    </source>
</evidence>